<evidence type="ECO:0000256" key="4">
    <source>
        <dbReference type="ARBA" id="ARBA00023027"/>
    </source>
</evidence>
<keyword evidence="2" id="KW-0028">Amino-acid biosynthesis</keyword>
<dbReference type="FunFam" id="3.40.50.720:FF:000203">
    <property type="entry name" value="D-3-phosphoglycerate dehydrogenase (SerA)"/>
    <property type="match status" value="1"/>
</dbReference>
<reference evidence="8 9" key="1">
    <citation type="submission" date="2018-01" db="EMBL/GenBank/DDBJ databases">
        <title>Genomic Encyclopedia of Type Strains, Phase III (KMG-III): the genomes of soil and plant-associated and newly described type strains.</title>
        <authorList>
            <person name="Whitman W."/>
        </authorList>
    </citation>
    <scope>NUCLEOTIDE SEQUENCE [LARGE SCALE GENOMIC DNA]</scope>
    <source>
        <strain evidence="8 9">1131</strain>
    </source>
</reference>
<protein>
    <submittedName>
        <fullName evidence="8">D-3-phosphoglycerate dehydrogenase</fullName>
    </submittedName>
</protein>
<dbReference type="PROSITE" id="PS00670">
    <property type="entry name" value="D_2_HYDROXYACID_DH_2"/>
    <property type="match status" value="1"/>
</dbReference>
<evidence type="ECO:0000256" key="1">
    <source>
        <dbReference type="ARBA" id="ARBA00005854"/>
    </source>
</evidence>
<dbReference type="InterPro" id="IPR006140">
    <property type="entry name" value="D-isomer_DH_NAD-bd"/>
</dbReference>
<name>A0A2S4M0S8_9HYPH</name>
<evidence type="ECO:0000259" key="6">
    <source>
        <dbReference type="Pfam" id="PF00389"/>
    </source>
</evidence>
<dbReference type="AlphaFoldDB" id="A0A2S4M0S8"/>
<sequence>MAATIIVTGAALARPAMETAERRGARIITVAPYTPPTEIAALAVAEKADAIIVRAAHVTEDVIKAAPSLKVIVKHGIGVDTIDLASATRHRIPVLITHGANAQSVAEHAFGLMFAVTRQSAWLDARMRAGYWDKASSFGSELSGKSLGVVGLGSIGSALIELVRPLRMTLRGYDPFFRGKLDGVEIVGDLDALLRESDIVSLHIPLTAENRNLFDAHRLGLMKRGAMLINTARGGLIDHEALAAALTNGALAGAGLDCFPVEPPKENPLSGLQNVVMTPHIGANTREAAERVGVRAVEQALDVIEGKPFDPRANVNPDYAAAAA</sequence>
<gene>
    <name evidence="8" type="ORF">CYD53_11569</name>
</gene>
<dbReference type="SUPFAM" id="SSF51735">
    <property type="entry name" value="NAD(P)-binding Rossmann-fold domains"/>
    <property type="match status" value="1"/>
</dbReference>
<dbReference type="GO" id="GO:0016616">
    <property type="term" value="F:oxidoreductase activity, acting on the CH-OH group of donors, NAD or NADP as acceptor"/>
    <property type="evidence" value="ECO:0007669"/>
    <property type="project" value="InterPro"/>
</dbReference>
<dbReference type="Gene3D" id="3.40.50.720">
    <property type="entry name" value="NAD(P)-binding Rossmann-like Domain"/>
    <property type="match status" value="2"/>
</dbReference>
<organism evidence="8 9">
    <name type="scientific">Bosea psychrotolerans</name>
    <dbReference type="NCBI Taxonomy" id="1871628"/>
    <lineage>
        <taxon>Bacteria</taxon>
        <taxon>Pseudomonadati</taxon>
        <taxon>Pseudomonadota</taxon>
        <taxon>Alphaproteobacteria</taxon>
        <taxon>Hyphomicrobiales</taxon>
        <taxon>Boseaceae</taxon>
        <taxon>Bosea</taxon>
    </lineage>
</organism>
<dbReference type="EMBL" id="PQFZ01000015">
    <property type="protein sequence ID" value="POR48321.1"/>
    <property type="molecule type" value="Genomic_DNA"/>
</dbReference>
<feature type="domain" description="D-isomer specific 2-hydroxyacid dehydrogenase catalytic" evidence="6">
    <location>
        <begin position="13"/>
        <end position="309"/>
    </location>
</feature>
<keyword evidence="3 5" id="KW-0560">Oxidoreductase</keyword>
<dbReference type="PANTHER" id="PTHR42789">
    <property type="entry name" value="D-ISOMER SPECIFIC 2-HYDROXYACID DEHYDROGENASE FAMILY PROTEIN (AFU_ORTHOLOGUE AFUA_6G10090)"/>
    <property type="match status" value="1"/>
</dbReference>
<dbReference type="InterPro" id="IPR036291">
    <property type="entry name" value="NAD(P)-bd_dom_sf"/>
</dbReference>
<dbReference type="OrthoDB" id="9793626at2"/>
<dbReference type="InterPro" id="IPR029753">
    <property type="entry name" value="D-isomer_DH_CS"/>
</dbReference>
<dbReference type="Pfam" id="PF00389">
    <property type="entry name" value="2-Hacid_dh"/>
    <property type="match status" value="1"/>
</dbReference>
<comment type="similarity">
    <text evidence="1 5">Belongs to the D-isomer specific 2-hydroxyacid dehydrogenase family.</text>
</comment>
<dbReference type="GO" id="GO:0051287">
    <property type="term" value="F:NAD binding"/>
    <property type="evidence" value="ECO:0007669"/>
    <property type="project" value="InterPro"/>
</dbReference>
<evidence type="ECO:0000259" key="7">
    <source>
        <dbReference type="Pfam" id="PF02826"/>
    </source>
</evidence>
<dbReference type="InterPro" id="IPR029752">
    <property type="entry name" value="D-isomer_DH_CS1"/>
</dbReference>
<evidence type="ECO:0000256" key="2">
    <source>
        <dbReference type="ARBA" id="ARBA00022605"/>
    </source>
</evidence>
<keyword evidence="9" id="KW-1185">Reference proteome</keyword>
<evidence type="ECO:0000313" key="9">
    <source>
        <dbReference type="Proteomes" id="UP000236919"/>
    </source>
</evidence>
<evidence type="ECO:0000256" key="5">
    <source>
        <dbReference type="RuleBase" id="RU003719"/>
    </source>
</evidence>
<proteinExistence type="inferred from homology"/>
<keyword evidence="4" id="KW-0520">NAD</keyword>
<dbReference type="PANTHER" id="PTHR42789:SF1">
    <property type="entry name" value="D-ISOMER SPECIFIC 2-HYDROXYACID DEHYDROGENASE FAMILY PROTEIN (AFU_ORTHOLOGUE AFUA_6G10090)"/>
    <property type="match status" value="1"/>
</dbReference>
<dbReference type="SUPFAM" id="SSF52283">
    <property type="entry name" value="Formate/glycerate dehydrogenase catalytic domain-like"/>
    <property type="match status" value="1"/>
</dbReference>
<dbReference type="CDD" id="cd12173">
    <property type="entry name" value="PGDH_4"/>
    <property type="match status" value="1"/>
</dbReference>
<dbReference type="RefSeq" id="WP_103720169.1">
    <property type="nucleotide sequence ID" value="NZ_PQFZ01000015.1"/>
</dbReference>
<dbReference type="PROSITE" id="PS00671">
    <property type="entry name" value="D_2_HYDROXYACID_DH_3"/>
    <property type="match status" value="1"/>
</dbReference>
<comment type="caution">
    <text evidence="8">The sequence shown here is derived from an EMBL/GenBank/DDBJ whole genome shotgun (WGS) entry which is preliminary data.</text>
</comment>
<dbReference type="GO" id="GO:0008652">
    <property type="term" value="P:amino acid biosynthetic process"/>
    <property type="evidence" value="ECO:0007669"/>
    <property type="project" value="UniProtKB-KW"/>
</dbReference>
<dbReference type="InterPro" id="IPR006139">
    <property type="entry name" value="D-isomer_2_OHA_DH_cat_dom"/>
</dbReference>
<accession>A0A2S4M0S8</accession>
<dbReference type="Proteomes" id="UP000236919">
    <property type="component" value="Unassembled WGS sequence"/>
</dbReference>
<dbReference type="Pfam" id="PF02826">
    <property type="entry name" value="2-Hacid_dh_C"/>
    <property type="match status" value="1"/>
</dbReference>
<feature type="domain" description="D-isomer specific 2-hydroxyacid dehydrogenase NAD-binding" evidence="7">
    <location>
        <begin position="110"/>
        <end position="282"/>
    </location>
</feature>
<dbReference type="InterPro" id="IPR050857">
    <property type="entry name" value="D-2-hydroxyacid_DH"/>
</dbReference>
<evidence type="ECO:0000256" key="3">
    <source>
        <dbReference type="ARBA" id="ARBA00023002"/>
    </source>
</evidence>
<dbReference type="PROSITE" id="PS00065">
    <property type="entry name" value="D_2_HYDROXYACID_DH_1"/>
    <property type="match status" value="1"/>
</dbReference>
<evidence type="ECO:0000313" key="8">
    <source>
        <dbReference type="EMBL" id="POR48321.1"/>
    </source>
</evidence>